<dbReference type="InterPro" id="IPR014729">
    <property type="entry name" value="Rossmann-like_a/b/a_fold"/>
</dbReference>
<dbReference type="CDD" id="cd00805">
    <property type="entry name" value="TyrRS_core"/>
    <property type="match status" value="1"/>
</dbReference>
<dbReference type="Gene3D" id="3.40.50.620">
    <property type="entry name" value="HUPs"/>
    <property type="match status" value="1"/>
</dbReference>
<comment type="function">
    <text evidence="9">Catalyzes the attachment of tyrosine to tRNA(Tyr) in a two-step reaction: tyrosine is first activated by ATP to form Tyr-AMP and then transferred to the acceptor end of tRNA(Tyr).</text>
</comment>
<evidence type="ECO:0000313" key="12">
    <source>
        <dbReference type="EMBL" id="OGZ53975.1"/>
    </source>
</evidence>
<dbReference type="Proteomes" id="UP000179106">
    <property type="component" value="Unassembled WGS sequence"/>
</dbReference>
<dbReference type="Gene3D" id="1.10.240.10">
    <property type="entry name" value="Tyrosyl-Transfer RNA Synthetase"/>
    <property type="match status" value="1"/>
</dbReference>
<keyword evidence="3 9" id="KW-0547">Nucleotide-binding</keyword>
<evidence type="ECO:0000256" key="4">
    <source>
        <dbReference type="ARBA" id="ARBA00022840"/>
    </source>
</evidence>
<dbReference type="SUPFAM" id="SSF52374">
    <property type="entry name" value="Nucleotidylyl transferase"/>
    <property type="match status" value="1"/>
</dbReference>
<feature type="short sequence motif" description="'HIGH' region" evidence="9">
    <location>
        <begin position="43"/>
        <end position="52"/>
    </location>
</feature>
<dbReference type="InterPro" id="IPR036986">
    <property type="entry name" value="S4_RNA-bd_sf"/>
</dbReference>
<evidence type="ECO:0000259" key="11">
    <source>
        <dbReference type="Pfam" id="PF01479"/>
    </source>
</evidence>
<dbReference type="InterPro" id="IPR002942">
    <property type="entry name" value="S4_RNA-bd"/>
</dbReference>
<organism evidence="12 13">
    <name type="scientific">Candidatus Ryanbacteria bacterium RIFCSPLOWO2_01_FULL_48_26</name>
    <dbReference type="NCBI Taxonomy" id="1802126"/>
    <lineage>
        <taxon>Bacteria</taxon>
        <taxon>Candidatus Ryaniibacteriota</taxon>
    </lineage>
</organism>
<dbReference type="PROSITE" id="PS00178">
    <property type="entry name" value="AA_TRNA_LIGASE_I"/>
    <property type="match status" value="1"/>
</dbReference>
<dbReference type="SUPFAM" id="SSF55174">
    <property type="entry name" value="Alpha-L RNA-binding motif"/>
    <property type="match status" value="1"/>
</dbReference>
<dbReference type="EC" id="6.1.1.1" evidence="9"/>
<evidence type="ECO:0000256" key="1">
    <source>
        <dbReference type="ARBA" id="ARBA00022490"/>
    </source>
</evidence>
<reference evidence="12 13" key="1">
    <citation type="journal article" date="2016" name="Nat. Commun.">
        <title>Thousands of microbial genomes shed light on interconnected biogeochemical processes in an aquifer system.</title>
        <authorList>
            <person name="Anantharaman K."/>
            <person name="Brown C.T."/>
            <person name="Hug L.A."/>
            <person name="Sharon I."/>
            <person name="Castelle C.J."/>
            <person name="Probst A.J."/>
            <person name="Thomas B.C."/>
            <person name="Singh A."/>
            <person name="Wilkins M.J."/>
            <person name="Karaoz U."/>
            <person name="Brodie E.L."/>
            <person name="Williams K.H."/>
            <person name="Hubbard S.S."/>
            <person name="Banfield J.F."/>
        </authorList>
    </citation>
    <scope>NUCLEOTIDE SEQUENCE [LARGE SCALE GENOMIC DNA]</scope>
</reference>
<proteinExistence type="inferred from homology"/>
<comment type="subcellular location">
    <subcellularLocation>
        <location evidence="9">Cytoplasm</location>
    </subcellularLocation>
</comment>
<evidence type="ECO:0000256" key="8">
    <source>
        <dbReference type="ARBA" id="ARBA00048248"/>
    </source>
</evidence>
<dbReference type="InterPro" id="IPR024088">
    <property type="entry name" value="Tyr-tRNA-ligase_bac-type"/>
</dbReference>
<keyword evidence="4 9" id="KW-0067">ATP-binding</keyword>
<dbReference type="GO" id="GO:0004831">
    <property type="term" value="F:tyrosine-tRNA ligase activity"/>
    <property type="evidence" value="ECO:0007669"/>
    <property type="project" value="UniProtKB-UniRule"/>
</dbReference>
<keyword evidence="6 9" id="KW-0648">Protein biosynthesis</keyword>
<evidence type="ECO:0000256" key="10">
    <source>
        <dbReference type="PROSITE-ProRule" id="PRU00182"/>
    </source>
</evidence>
<keyword evidence="7 9" id="KW-0030">Aminoacyl-tRNA synthetase</keyword>
<sequence length="393" mass="44682">MQNHEEAIRKLLTRNVEEVIEKDHLEQALASGKKLRVKLGIDPTAPDLHLGHAVVLWKLREFQELGHAIILIIGDFTAKIGDPSGRSAARKPLSQKEIKSNMKQFVSQAGKILDIKKTETRYNSEWFLKEGVEKMMELASASSMQQVLRRADFKNRLEKDEDVTMLEVFYPLLQGYDSVKVKADVEIGGTDQKLNLLMGRRIQRHFGIPEQDIVTVPLLEGLDGVRKMSKSLGNYIGLEESPDAMFSKTMSIPDTLMRKYFFLCTDIDKEKFEKMEKTHTPRDLKSQLAYQIVSRYHGEKKAKQAQEYFDALFSKRETPENLPEVRIGKKELSVLDLVLKAGALESKSGARRLIEQGGIDVNGVTKKDPNEILTLSTGDTLKIGKKHFFRIRL</sequence>
<dbReference type="PRINTS" id="PR01040">
    <property type="entry name" value="TRNASYNTHTYR"/>
</dbReference>
<evidence type="ECO:0000256" key="6">
    <source>
        <dbReference type="ARBA" id="ARBA00022917"/>
    </source>
</evidence>
<dbReference type="PANTHER" id="PTHR11766">
    <property type="entry name" value="TYROSYL-TRNA SYNTHETASE"/>
    <property type="match status" value="1"/>
</dbReference>
<dbReference type="Pfam" id="PF01479">
    <property type="entry name" value="S4"/>
    <property type="match status" value="1"/>
</dbReference>
<keyword evidence="2 9" id="KW-0436">Ligase</keyword>
<dbReference type="GO" id="GO:0006437">
    <property type="term" value="P:tyrosyl-tRNA aminoacylation"/>
    <property type="evidence" value="ECO:0007669"/>
    <property type="project" value="UniProtKB-UniRule"/>
</dbReference>
<dbReference type="AlphaFoldDB" id="A0A1G2GUU2"/>
<protein>
    <recommendedName>
        <fullName evidence="9">Tyrosine--tRNA ligase</fullName>
        <ecNumber evidence="9">6.1.1.1</ecNumber>
    </recommendedName>
    <alternativeName>
        <fullName evidence="9">Tyrosyl-tRNA synthetase</fullName>
        <shortName evidence="9">TyrRS</shortName>
    </alternativeName>
</protein>
<dbReference type="HAMAP" id="MF_02007">
    <property type="entry name" value="Tyr_tRNA_synth_type2"/>
    <property type="match status" value="1"/>
</dbReference>
<dbReference type="GO" id="GO:0005829">
    <property type="term" value="C:cytosol"/>
    <property type="evidence" value="ECO:0007669"/>
    <property type="project" value="TreeGrafter"/>
</dbReference>
<evidence type="ECO:0000256" key="5">
    <source>
        <dbReference type="ARBA" id="ARBA00022884"/>
    </source>
</evidence>
<name>A0A1G2GUU2_9BACT</name>
<dbReference type="InterPro" id="IPR001412">
    <property type="entry name" value="aa-tRNA-synth_I_CS"/>
</dbReference>
<keyword evidence="5 10" id="KW-0694">RNA-binding</keyword>
<gene>
    <name evidence="9" type="primary">tyrS</name>
    <name evidence="12" type="ORF">A3B25_02760</name>
</gene>
<dbReference type="NCBIfam" id="TIGR00234">
    <property type="entry name" value="tyrS"/>
    <property type="match status" value="1"/>
</dbReference>
<keyword evidence="1 9" id="KW-0963">Cytoplasm</keyword>
<evidence type="ECO:0000256" key="9">
    <source>
        <dbReference type="HAMAP-Rule" id="MF_02007"/>
    </source>
</evidence>
<evidence type="ECO:0000313" key="13">
    <source>
        <dbReference type="Proteomes" id="UP000179106"/>
    </source>
</evidence>
<evidence type="ECO:0000256" key="3">
    <source>
        <dbReference type="ARBA" id="ARBA00022741"/>
    </source>
</evidence>
<dbReference type="Gene3D" id="3.10.290.10">
    <property type="entry name" value="RNA-binding S4 domain"/>
    <property type="match status" value="1"/>
</dbReference>
<comment type="subunit">
    <text evidence="9">Homodimer.</text>
</comment>
<dbReference type="GO" id="GO:0005524">
    <property type="term" value="F:ATP binding"/>
    <property type="evidence" value="ECO:0007669"/>
    <property type="project" value="UniProtKB-UniRule"/>
</dbReference>
<dbReference type="PANTHER" id="PTHR11766:SF1">
    <property type="entry name" value="TYROSINE--TRNA LIGASE"/>
    <property type="match status" value="1"/>
</dbReference>
<dbReference type="CDD" id="cd00165">
    <property type="entry name" value="S4"/>
    <property type="match status" value="1"/>
</dbReference>
<comment type="similarity">
    <text evidence="9">Belongs to the class-I aminoacyl-tRNA synthetase family. TyrS type 2 subfamily.</text>
</comment>
<evidence type="ECO:0000256" key="7">
    <source>
        <dbReference type="ARBA" id="ARBA00023146"/>
    </source>
</evidence>
<evidence type="ECO:0000256" key="2">
    <source>
        <dbReference type="ARBA" id="ARBA00022598"/>
    </source>
</evidence>
<accession>A0A1G2GUU2</accession>
<feature type="domain" description="RNA-binding S4" evidence="11">
    <location>
        <begin position="335"/>
        <end position="374"/>
    </location>
</feature>
<dbReference type="InterPro" id="IPR002305">
    <property type="entry name" value="aa-tRNA-synth_Ic"/>
</dbReference>
<comment type="caution">
    <text evidence="12">The sequence shown here is derived from an EMBL/GenBank/DDBJ whole genome shotgun (WGS) entry which is preliminary data.</text>
</comment>
<dbReference type="InterPro" id="IPR024108">
    <property type="entry name" value="Tyr-tRNA-ligase_bac_2"/>
</dbReference>
<dbReference type="InterPro" id="IPR002307">
    <property type="entry name" value="Tyr-tRNA-ligase"/>
</dbReference>
<dbReference type="Pfam" id="PF00579">
    <property type="entry name" value="tRNA-synt_1b"/>
    <property type="match status" value="1"/>
</dbReference>
<dbReference type="PROSITE" id="PS50889">
    <property type="entry name" value="S4"/>
    <property type="match status" value="1"/>
</dbReference>
<dbReference type="STRING" id="1802126.A3B25_02760"/>
<dbReference type="EMBL" id="MHNW01000012">
    <property type="protein sequence ID" value="OGZ53975.1"/>
    <property type="molecule type" value="Genomic_DNA"/>
</dbReference>
<dbReference type="GO" id="GO:0003723">
    <property type="term" value="F:RNA binding"/>
    <property type="evidence" value="ECO:0007669"/>
    <property type="project" value="UniProtKB-KW"/>
</dbReference>
<feature type="short sequence motif" description="'KMSKS' region" evidence="9">
    <location>
        <begin position="227"/>
        <end position="231"/>
    </location>
</feature>
<feature type="binding site" evidence="9">
    <location>
        <position position="230"/>
    </location>
    <ligand>
        <name>ATP</name>
        <dbReference type="ChEBI" id="CHEBI:30616"/>
    </ligand>
</feature>
<comment type="catalytic activity">
    <reaction evidence="8 9">
        <text>tRNA(Tyr) + L-tyrosine + ATP = L-tyrosyl-tRNA(Tyr) + AMP + diphosphate + H(+)</text>
        <dbReference type="Rhea" id="RHEA:10220"/>
        <dbReference type="Rhea" id="RHEA-COMP:9706"/>
        <dbReference type="Rhea" id="RHEA-COMP:9707"/>
        <dbReference type="ChEBI" id="CHEBI:15378"/>
        <dbReference type="ChEBI" id="CHEBI:30616"/>
        <dbReference type="ChEBI" id="CHEBI:33019"/>
        <dbReference type="ChEBI" id="CHEBI:58315"/>
        <dbReference type="ChEBI" id="CHEBI:78442"/>
        <dbReference type="ChEBI" id="CHEBI:78536"/>
        <dbReference type="ChEBI" id="CHEBI:456215"/>
        <dbReference type="EC" id="6.1.1.1"/>
    </reaction>
</comment>